<name>A0ABQ2CSC3_9GAMM</name>
<comment type="caution">
    <text evidence="2">The sequence shown here is derived from an EMBL/GenBank/DDBJ whole genome shotgun (WGS) entry which is preliminary data.</text>
</comment>
<evidence type="ECO:0000313" key="2">
    <source>
        <dbReference type="EMBL" id="GGJ01293.1"/>
    </source>
</evidence>
<dbReference type="InterPro" id="IPR028098">
    <property type="entry name" value="Glyco_trans_4-like_N"/>
</dbReference>
<dbReference type="EMBL" id="BMNN01000003">
    <property type="protein sequence ID" value="GGJ01293.1"/>
    <property type="molecule type" value="Genomic_DNA"/>
</dbReference>
<dbReference type="CDD" id="cd03814">
    <property type="entry name" value="GT4-like"/>
    <property type="match status" value="1"/>
</dbReference>
<evidence type="ECO:0000259" key="1">
    <source>
        <dbReference type="Pfam" id="PF13439"/>
    </source>
</evidence>
<dbReference type="InterPro" id="IPR050194">
    <property type="entry name" value="Glycosyltransferase_grp1"/>
</dbReference>
<evidence type="ECO:0000313" key="3">
    <source>
        <dbReference type="Proteomes" id="UP000633263"/>
    </source>
</evidence>
<dbReference type="PANTHER" id="PTHR45947:SF3">
    <property type="entry name" value="SULFOQUINOVOSYL TRANSFERASE SQD2"/>
    <property type="match status" value="1"/>
</dbReference>
<keyword evidence="3" id="KW-1185">Reference proteome</keyword>
<feature type="domain" description="Glycosyltransferase subfamily 4-like N-terminal" evidence="1">
    <location>
        <begin position="25"/>
        <end position="194"/>
    </location>
</feature>
<sequence>MFIMKTVTRNARCYAIVTETWRPQINGVANTLGRLCDGLLAGGNALQLVRPAQPGESTGMRVDRSMQQLLVKGLPIPGYGQLQFGLPAYRRLLNHWRQQRPDSIYLATEGPLGWSALRAARRLRIPVISGFHTNFQQYSQHYRLGLLQRPVSAYLRWFHNQTLVTLSASSTQQHELVRMGIVNPALLGRGVDCELFHPSHRDSRLRRQWGVGENDLVLLHVGRLAAEKNLQLLQSSWQHARTHCPPGTRLRMVVVGDGPQQEQLQQAMPDALFTGSLAGAELATAYASADIFLFPSLTETFGNVVTEAMASGLAVVAYDTAAAHQHIRDRYSGCLAVPGNEAQFRANLGWLLNDREGMRGVRMHARHRACQLDWAAVGRRFEGYLQRHCAAPISAPDAVPGK</sequence>
<dbReference type="GO" id="GO:0016740">
    <property type="term" value="F:transferase activity"/>
    <property type="evidence" value="ECO:0007669"/>
    <property type="project" value="UniProtKB-KW"/>
</dbReference>
<protein>
    <submittedName>
        <fullName evidence="2">Glycosyl transferase</fullName>
    </submittedName>
</protein>
<dbReference type="Pfam" id="PF13439">
    <property type="entry name" value="Glyco_transf_4"/>
    <property type="match status" value="1"/>
</dbReference>
<organism evidence="2 3">
    <name type="scientific">Halopseudomonas pertucinogena</name>
    <dbReference type="NCBI Taxonomy" id="86175"/>
    <lineage>
        <taxon>Bacteria</taxon>
        <taxon>Pseudomonadati</taxon>
        <taxon>Pseudomonadota</taxon>
        <taxon>Gammaproteobacteria</taxon>
        <taxon>Pseudomonadales</taxon>
        <taxon>Pseudomonadaceae</taxon>
        <taxon>Halopseudomonas</taxon>
    </lineage>
</organism>
<keyword evidence="2" id="KW-0808">Transferase</keyword>
<dbReference type="Pfam" id="PF13692">
    <property type="entry name" value="Glyco_trans_1_4"/>
    <property type="match status" value="1"/>
</dbReference>
<dbReference type="PANTHER" id="PTHR45947">
    <property type="entry name" value="SULFOQUINOVOSYL TRANSFERASE SQD2"/>
    <property type="match status" value="1"/>
</dbReference>
<proteinExistence type="predicted"/>
<dbReference type="Gene3D" id="3.40.50.2000">
    <property type="entry name" value="Glycogen Phosphorylase B"/>
    <property type="match status" value="2"/>
</dbReference>
<accession>A0ABQ2CSC3</accession>
<reference evidence="3" key="1">
    <citation type="journal article" date="2019" name="Int. J. Syst. Evol. Microbiol.">
        <title>The Global Catalogue of Microorganisms (GCM) 10K type strain sequencing project: providing services to taxonomists for standard genome sequencing and annotation.</title>
        <authorList>
            <consortium name="The Broad Institute Genomics Platform"/>
            <consortium name="The Broad Institute Genome Sequencing Center for Infectious Disease"/>
            <person name="Wu L."/>
            <person name="Ma J."/>
        </authorList>
    </citation>
    <scope>NUCLEOTIDE SEQUENCE [LARGE SCALE GENOMIC DNA]</scope>
    <source>
        <strain evidence="3">JCM 11590</strain>
    </source>
</reference>
<dbReference type="SUPFAM" id="SSF53756">
    <property type="entry name" value="UDP-Glycosyltransferase/glycogen phosphorylase"/>
    <property type="match status" value="1"/>
</dbReference>
<gene>
    <name evidence="2" type="ORF">GCM10009083_17580</name>
</gene>
<dbReference type="Proteomes" id="UP000633263">
    <property type="component" value="Unassembled WGS sequence"/>
</dbReference>